<evidence type="ECO:0000256" key="3">
    <source>
        <dbReference type="ARBA" id="ARBA00022722"/>
    </source>
</evidence>
<evidence type="ECO:0000256" key="2">
    <source>
        <dbReference type="ARBA" id="ARBA00022695"/>
    </source>
</evidence>
<evidence type="ECO:0000256" key="5">
    <source>
        <dbReference type="ARBA" id="ARBA00023268"/>
    </source>
</evidence>
<dbReference type="WBParaSite" id="SPAL_0001598300.1">
    <property type="protein sequence ID" value="SPAL_0001598300.1"/>
    <property type="gene ID" value="SPAL_0001598300"/>
</dbReference>
<accession>A0A0N5CDN9</accession>
<dbReference type="CDD" id="cd01647">
    <property type="entry name" value="RT_LTR"/>
    <property type="match status" value="1"/>
</dbReference>
<protein>
    <submittedName>
        <fullName evidence="10">Integrase catalytic domain-containing protein</fullName>
    </submittedName>
</protein>
<dbReference type="InterPro" id="IPR021109">
    <property type="entry name" value="Peptidase_aspartic_dom_sf"/>
</dbReference>
<dbReference type="InterPro" id="IPR043128">
    <property type="entry name" value="Rev_trsase/Diguanyl_cyclase"/>
</dbReference>
<dbReference type="Gene3D" id="3.10.10.10">
    <property type="entry name" value="HIV Type 1 Reverse Transcriptase, subunit A, domain 1"/>
    <property type="match status" value="1"/>
</dbReference>
<sequence>MYKKAIKITKNKYIQYNTKQRIYKVDSQEGKDAEVLEFVEYEKANDLVSRRQEESLDLFIDCISIFKEDWTHEQIVRVATEWASDLYKVADHPERLNKRIKKKLQELEEQTKTVLSESSGKVKKKMSTREKISLSGSNNWRDGLMLKRLKKQKKFDYLMLRLPFEIVEQLDKSNIDDYDAAKQYLLGQYDGKYNEEVARRKLMIFKLDFDDLEKCLIEFEKLCTSARPKLTDHDLEEEMFSQLLPHLKGQQHLLTVTGYSLRERKWKDVVNEIITAHKFETANKKSKQNFDHQFENAKNKNKTCRFCLKKGHIERECYSAKKSNTGTSEKSKFEKVEHSKFGSKKINTLRSKETDELKEELERLRIENNRLKESINTKECLSFQRVCLKNQNCDEKLNVPTIETIVDTVTAKKPCEILIKVKDQLGRVEHGLLDTGSDTCLMSISQAQNLGFKRRNQDNGITCVLANNQEFKALGYLHTQLFLPNNIKVNCRVVVIEDHCFNQKYKLILGTDLIYAVKTIINYQNREIIMLNRFIPFICSRLEENQKVKVLKFGGNLDESKLKIINDLLERQEDLFCGSIKQCTIETPKFEFRSTESPKLSYYPIPIAYRPQVERQIEEWEKLGVIQRNFKDCKWFSPLLVVPKPNNEIRLCLDCRGINKVLAPYDYRMSNIRQKMDLLGNCRYYTKIDMSQFFLQLKIPEECRKYVCFRDCYGVPYQFCRLPYGILTGPSYAQKIMEEILYPHRKYSFPYIDDVLVCTKNTDDPELDFMTHVKQVENIFETLKFHNLVVNKNKIEIATTCIEFLGFVFENNTSRPNEKAVIALNSFPVPKTKRSLRRFLAKIGHIKMYLPKISLLEIPLTQIASKSSPYVWRSEQQEAFDKIKQLISDDIKLYIPNFEKAFKVRTDASSDMYAGILYQEDDNQIDRVIGYFSKKNTLRKTFVPAIVLETKAIYYTLNYFRQWLIGTTIPIEIYTDHRPLTKIFDSMVEGELFRYIYKLLEFNFVIYYIPGYKNSMADAVSRQNLKSVVTRGQLKNIIEQQRKNFKKKKDDSSSTTIDELDVEEIIEDSSNSEDGSEVVVKGRRGRPKKIVDETRTQNKIDNFNVIPEINLMLKTDGSYDKLEEQKLIKYVHEYLNHASFERMKHFLELRGQEKIINNLAGKISKFLQSCLVCKKRNANMKRTGLEFTHVNLEYPNECWALDLMNLKRADCKYVLLVIDTFSRYIVGLVGLNNFTFNDVSKEIMKLFGYFGMPQKILSDKAGNFQSDIYQTWLTRMGINVQYSSAGHSTGNAICERRFRIVRDAISKVNDANHNRYSVVDALPVIQFGINCTLTKNLSHTPYFVMFLREPTTTIDKLLNLQSVGIFDRSQDLHELSQIAKEIYSYIHALNKENVASDTGKRKLFEGIQKGDRVLLRRSINDKLEYRWDGPYVVDEVSDDYVRVKEKRGVWHRTNVKKF</sequence>
<dbReference type="SUPFAM" id="SSF56672">
    <property type="entry name" value="DNA/RNA polymerases"/>
    <property type="match status" value="1"/>
</dbReference>
<dbReference type="Pfam" id="PF00665">
    <property type="entry name" value="rve"/>
    <property type="match status" value="1"/>
</dbReference>
<dbReference type="InterPro" id="IPR000477">
    <property type="entry name" value="RT_dom"/>
</dbReference>
<dbReference type="InterPro" id="IPR001584">
    <property type="entry name" value="Integrase_cat-core"/>
</dbReference>
<dbReference type="InterPro" id="IPR012337">
    <property type="entry name" value="RNaseH-like_sf"/>
</dbReference>
<keyword evidence="6" id="KW-0175">Coiled coil</keyword>
<keyword evidence="4" id="KW-0255">Endonuclease</keyword>
<name>A0A0N5CDN9_STREA</name>
<dbReference type="SUPFAM" id="SSF53098">
    <property type="entry name" value="Ribonuclease H-like"/>
    <property type="match status" value="1"/>
</dbReference>
<dbReference type="GO" id="GO:0042575">
    <property type="term" value="C:DNA polymerase complex"/>
    <property type="evidence" value="ECO:0007669"/>
    <property type="project" value="UniProtKB-ARBA"/>
</dbReference>
<dbReference type="Pfam" id="PF17919">
    <property type="entry name" value="RT_RNaseH_2"/>
    <property type="match status" value="1"/>
</dbReference>
<dbReference type="GO" id="GO:0004519">
    <property type="term" value="F:endonuclease activity"/>
    <property type="evidence" value="ECO:0007669"/>
    <property type="project" value="UniProtKB-KW"/>
</dbReference>
<dbReference type="Gene3D" id="3.30.420.10">
    <property type="entry name" value="Ribonuclease H-like superfamily/Ribonuclease H"/>
    <property type="match status" value="1"/>
</dbReference>
<dbReference type="InterPro" id="IPR043502">
    <property type="entry name" value="DNA/RNA_pol_sf"/>
</dbReference>
<keyword evidence="5" id="KW-0511">Multifunctional enzyme</keyword>
<dbReference type="GO" id="GO:0016779">
    <property type="term" value="F:nucleotidyltransferase activity"/>
    <property type="evidence" value="ECO:0007669"/>
    <property type="project" value="UniProtKB-KW"/>
</dbReference>
<dbReference type="Proteomes" id="UP000046392">
    <property type="component" value="Unplaced"/>
</dbReference>
<organism evidence="9 10">
    <name type="scientific">Strongyloides papillosus</name>
    <name type="common">Intestinal threadworm</name>
    <dbReference type="NCBI Taxonomy" id="174720"/>
    <lineage>
        <taxon>Eukaryota</taxon>
        <taxon>Metazoa</taxon>
        <taxon>Ecdysozoa</taxon>
        <taxon>Nematoda</taxon>
        <taxon>Chromadorea</taxon>
        <taxon>Rhabditida</taxon>
        <taxon>Tylenchina</taxon>
        <taxon>Panagrolaimomorpha</taxon>
        <taxon>Strongyloidoidea</taxon>
        <taxon>Strongyloididae</taxon>
        <taxon>Strongyloides</taxon>
    </lineage>
</organism>
<dbReference type="Gene3D" id="3.30.70.270">
    <property type="match status" value="2"/>
</dbReference>
<feature type="coiled-coil region" evidence="6">
    <location>
        <begin position="354"/>
        <end position="381"/>
    </location>
</feature>
<dbReference type="Pfam" id="PF00078">
    <property type="entry name" value="RVT_1"/>
    <property type="match status" value="1"/>
</dbReference>
<keyword evidence="1" id="KW-0808">Transferase</keyword>
<dbReference type="Gene3D" id="2.30.30.850">
    <property type="match status" value="1"/>
</dbReference>
<dbReference type="Gene3D" id="2.40.70.10">
    <property type="entry name" value="Acid Proteases"/>
    <property type="match status" value="1"/>
</dbReference>
<evidence type="ECO:0000256" key="1">
    <source>
        <dbReference type="ARBA" id="ARBA00022679"/>
    </source>
</evidence>
<dbReference type="PROSITE" id="PS50994">
    <property type="entry name" value="INTEGRASE"/>
    <property type="match status" value="1"/>
</dbReference>
<evidence type="ECO:0000259" key="7">
    <source>
        <dbReference type="PROSITE" id="PS50878"/>
    </source>
</evidence>
<dbReference type="InterPro" id="IPR036397">
    <property type="entry name" value="RNaseH_sf"/>
</dbReference>
<dbReference type="CDD" id="cd09274">
    <property type="entry name" value="RNase_HI_RT_Ty3"/>
    <property type="match status" value="1"/>
</dbReference>
<dbReference type="PANTHER" id="PTHR37984">
    <property type="entry name" value="PROTEIN CBG26694"/>
    <property type="match status" value="1"/>
</dbReference>
<dbReference type="InterPro" id="IPR041577">
    <property type="entry name" value="RT_RNaseH_2"/>
</dbReference>
<dbReference type="GO" id="GO:0003676">
    <property type="term" value="F:nucleic acid binding"/>
    <property type="evidence" value="ECO:0007669"/>
    <property type="project" value="InterPro"/>
</dbReference>
<feature type="domain" description="Reverse transcriptase" evidence="7">
    <location>
        <begin position="623"/>
        <end position="809"/>
    </location>
</feature>
<evidence type="ECO:0000313" key="10">
    <source>
        <dbReference type="WBParaSite" id="SPAL_0001598300.1"/>
    </source>
</evidence>
<evidence type="ECO:0000256" key="4">
    <source>
        <dbReference type="ARBA" id="ARBA00022759"/>
    </source>
</evidence>
<evidence type="ECO:0000256" key="6">
    <source>
        <dbReference type="SAM" id="Coils"/>
    </source>
</evidence>
<dbReference type="InterPro" id="IPR050951">
    <property type="entry name" value="Retrovirus_Pol_polyprotein"/>
</dbReference>
<feature type="coiled-coil region" evidence="6">
    <location>
        <begin position="90"/>
        <end position="117"/>
    </location>
</feature>
<keyword evidence="2" id="KW-0548">Nucleotidyltransferase</keyword>
<dbReference type="PROSITE" id="PS50878">
    <property type="entry name" value="RT_POL"/>
    <property type="match status" value="1"/>
</dbReference>
<evidence type="ECO:0000313" key="9">
    <source>
        <dbReference type="Proteomes" id="UP000046392"/>
    </source>
</evidence>
<feature type="domain" description="Integrase catalytic" evidence="8">
    <location>
        <begin position="1191"/>
        <end position="1349"/>
    </location>
</feature>
<dbReference type="PANTHER" id="PTHR37984:SF5">
    <property type="entry name" value="PROTEIN NYNRIN-LIKE"/>
    <property type="match status" value="1"/>
</dbReference>
<keyword evidence="9" id="KW-1185">Reference proteome</keyword>
<reference evidence="10" key="1">
    <citation type="submission" date="2017-02" db="UniProtKB">
        <authorList>
            <consortium name="WormBaseParasite"/>
        </authorList>
    </citation>
    <scope>IDENTIFICATION</scope>
</reference>
<proteinExistence type="predicted"/>
<keyword evidence="3" id="KW-0540">Nuclease</keyword>
<evidence type="ECO:0000259" key="8">
    <source>
        <dbReference type="PROSITE" id="PS50994"/>
    </source>
</evidence>
<dbReference type="STRING" id="174720.A0A0N5CDN9"/>
<dbReference type="GO" id="GO:0015074">
    <property type="term" value="P:DNA integration"/>
    <property type="evidence" value="ECO:0007669"/>
    <property type="project" value="InterPro"/>
</dbReference>
<keyword evidence="4" id="KW-0378">Hydrolase</keyword>